<dbReference type="PRINTS" id="PR00455">
    <property type="entry name" value="HTHTETR"/>
</dbReference>
<evidence type="ECO:0000256" key="4">
    <source>
        <dbReference type="PROSITE-ProRule" id="PRU00335"/>
    </source>
</evidence>
<dbReference type="Pfam" id="PF00440">
    <property type="entry name" value="TetR_N"/>
    <property type="match status" value="1"/>
</dbReference>
<dbReference type="OrthoDB" id="7185252at2"/>
<evidence type="ECO:0000256" key="5">
    <source>
        <dbReference type="SAM" id="MobiDB-lite"/>
    </source>
</evidence>
<feature type="domain" description="HTH tetR-type" evidence="6">
    <location>
        <begin position="28"/>
        <end position="88"/>
    </location>
</feature>
<proteinExistence type="predicted"/>
<dbReference type="InterPro" id="IPR050109">
    <property type="entry name" value="HTH-type_TetR-like_transc_reg"/>
</dbReference>
<evidence type="ECO:0000259" key="6">
    <source>
        <dbReference type="PROSITE" id="PS50977"/>
    </source>
</evidence>
<dbReference type="GO" id="GO:0000976">
    <property type="term" value="F:transcription cis-regulatory region binding"/>
    <property type="evidence" value="ECO:0007669"/>
    <property type="project" value="TreeGrafter"/>
</dbReference>
<dbReference type="InterPro" id="IPR001647">
    <property type="entry name" value="HTH_TetR"/>
</dbReference>
<organism evidence="7 8">
    <name type="scientific">Paracoccus gahaiensis</name>
    <dbReference type="NCBI Taxonomy" id="1706839"/>
    <lineage>
        <taxon>Bacteria</taxon>
        <taxon>Pseudomonadati</taxon>
        <taxon>Pseudomonadota</taxon>
        <taxon>Alphaproteobacteria</taxon>
        <taxon>Rhodobacterales</taxon>
        <taxon>Paracoccaceae</taxon>
        <taxon>Paracoccus</taxon>
    </lineage>
</organism>
<evidence type="ECO:0000256" key="1">
    <source>
        <dbReference type="ARBA" id="ARBA00023015"/>
    </source>
</evidence>
<keyword evidence="8" id="KW-1185">Reference proteome</keyword>
<comment type="caution">
    <text evidence="7">The sequence shown here is derived from an EMBL/GenBank/DDBJ whole genome shotgun (WGS) entry which is preliminary data.</text>
</comment>
<evidence type="ECO:0000313" key="7">
    <source>
        <dbReference type="EMBL" id="TJZ89850.1"/>
    </source>
</evidence>
<evidence type="ECO:0000256" key="3">
    <source>
        <dbReference type="ARBA" id="ARBA00023163"/>
    </source>
</evidence>
<dbReference type="Gene3D" id="1.10.357.10">
    <property type="entry name" value="Tetracycline Repressor, domain 2"/>
    <property type="match status" value="1"/>
</dbReference>
<name>A0A4U0R646_9RHOB</name>
<dbReference type="Proteomes" id="UP000309747">
    <property type="component" value="Unassembled WGS sequence"/>
</dbReference>
<dbReference type="PANTHER" id="PTHR30055:SF234">
    <property type="entry name" value="HTH-TYPE TRANSCRIPTIONAL REGULATOR BETI"/>
    <property type="match status" value="1"/>
</dbReference>
<dbReference type="AlphaFoldDB" id="A0A4U0R646"/>
<dbReference type="SUPFAM" id="SSF46689">
    <property type="entry name" value="Homeodomain-like"/>
    <property type="match status" value="1"/>
</dbReference>
<keyword evidence="2 4" id="KW-0238">DNA-binding</keyword>
<sequence>MTNNLMEMPVQQATDRTPPPGLRDRKKAHRRAQILRHAARLFGQNGIDATTMAELAEATQVSPPTLFNYFGTKDGILIAMIAEGSHQFRETDTAMHPRTDADFGTILVEMLGQVTTRTLEIAGKRVWRYAEASVIRHPDTELSREYSTINDQLIGAVATFMGQYDLRLRCGDDPDPAQLGRLVFDVWNAAFLDLIRTEDMTLEAHRQTLQARIAPLARQLFEDGFLAAPALKHRSP</sequence>
<dbReference type="PANTHER" id="PTHR30055">
    <property type="entry name" value="HTH-TYPE TRANSCRIPTIONAL REGULATOR RUTR"/>
    <property type="match status" value="1"/>
</dbReference>
<dbReference type="EMBL" id="SUNI01000024">
    <property type="protein sequence ID" value="TJZ89850.1"/>
    <property type="molecule type" value="Genomic_DNA"/>
</dbReference>
<keyword evidence="3" id="KW-0804">Transcription</keyword>
<protein>
    <submittedName>
        <fullName evidence="7">TetR/AcrR family transcriptional regulator</fullName>
    </submittedName>
</protein>
<keyword evidence="1" id="KW-0805">Transcription regulation</keyword>
<feature type="region of interest" description="Disordered" evidence="5">
    <location>
        <begin position="1"/>
        <end position="26"/>
    </location>
</feature>
<feature type="compositionally biased region" description="Polar residues" evidence="5">
    <location>
        <begin position="1"/>
        <end position="15"/>
    </location>
</feature>
<evidence type="ECO:0000313" key="8">
    <source>
        <dbReference type="Proteomes" id="UP000309747"/>
    </source>
</evidence>
<reference evidence="7 8" key="1">
    <citation type="submission" date="2019-04" db="EMBL/GenBank/DDBJ databases">
        <authorList>
            <person name="Li J."/>
        </authorList>
    </citation>
    <scope>NUCLEOTIDE SEQUENCE [LARGE SCALE GENOMIC DNA]</scope>
    <source>
        <strain evidence="7 8">KCTC 42687</strain>
    </source>
</reference>
<evidence type="ECO:0000256" key="2">
    <source>
        <dbReference type="ARBA" id="ARBA00023125"/>
    </source>
</evidence>
<dbReference type="InterPro" id="IPR023772">
    <property type="entry name" value="DNA-bd_HTH_TetR-type_CS"/>
</dbReference>
<accession>A0A4U0R646</accession>
<dbReference type="InterPro" id="IPR009057">
    <property type="entry name" value="Homeodomain-like_sf"/>
</dbReference>
<dbReference type="PROSITE" id="PS50977">
    <property type="entry name" value="HTH_TETR_2"/>
    <property type="match status" value="1"/>
</dbReference>
<gene>
    <name evidence="7" type="ORF">FA743_17340</name>
</gene>
<dbReference type="PROSITE" id="PS01081">
    <property type="entry name" value="HTH_TETR_1"/>
    <property type="match status" value="1"/>
</dbReference>
<feature type="DNA-binding region" description="H-T-H motif" evidence="4">
    <location>
        <begin position="51"/>
        <end position="70"/>
    </location>
</feature>
<dbReference type="GO" id="GO:0003700">
    <property type="term" value="F:DNA-binding transcription factor activity"/>
    <property type="evidence" value="ECO:0007669"/>
    <property type="project" value="TreeGrafter"/>
</dbReference>